<evidence type="ECO:0000313" key="3">
    <source>
        <dbReference type="EMBL" id="OGG66426.1"/>
    </source>
</evidence>
<reference evidence="3 4" key="1">
    <citation type="journal article" date="2016" name="Nat. Commun.">
        <title>Thousands of microbial genomes shed light on interconnected biogeochemical processes in an aquifer system.</title>
        <authorList>
            <person name="Anantharaman K."/>
            <person name="Brown C.T."/>
            <person name="Hug L.A."/>
            <person name="Sharon I."/>
            <person name="Castelle C.J."/>
            <person name="Probst A.J."/>
            <person name="Thomas B.C."/>
            <person name="Singh A."/>
            <person name="Wilkins M.J."/>
            <person name="Karaoz U."/>
            <person name="Brodie E.L."/>
            <person name="Williams K.H."/>
            <person name="Hubbard S.S."/>
            <person name="Banfield J.F."/>
        </authorList>
    </citation>
    <scope>NUCLEOTIDE SEQUENCE [LARGE SCALE GENOMIC DNA]</scope>
</reference>
<keyword evidence="2" id="KW-0732">Signal</keyword>
<dbReference type="Proteomes" id="UP000177652">
    <property type="component" value="Unassembled WGS sequence"/>
</dbReference>
<evidence type="ECO:0000256" key="2">
    <source>
        <dbReference type="SAM" id="SignalP"/>
    </source>
</evidence>
<gene>
    <name evidence="3" type="ORF">A3D71_02550</name>
</gene>
<feature type="chain" id="PRO_5009524006" evidence="2">
    <location>
        <begin position="24"/>
        <end position="231"/>
    </location>
</feature>
<feature type="region of interest" description="Disordered" evidence="1">
    <location>
        <begin position="200"/>
        <end position="231"/>
    </location>
</feature>
<accession>A0A1F6DYF3</accession>
<dbReference type="EMBL" id="MFLK01000007">
    <property type="protein sequence ID" value="OGG66426.1"/>
    <property type="molecule type" value="Genomic_DNA"/>
</dbReference>
<feature type="region of interest" description="Disordered" evidence="1">
    <location>
        <begin position="32"/>
        <end position="87"/>
    </location>
</feature>
<comment type="caution">
    <text evidence="3">The sequence shown here is derived from an EMBL/GenBank/DDBJ whole genome shotgun (WGS) entry which is preliminary data.</text>
</comment>
<name>A0A1F6DYF3_9BACT</name>
<sequence length="231" mass="23503">MNKGVIVGSVVLAVSAFAMTALAQVDIASTTPQEVATTTEATSTTTDSASSTPAIENATSTPPTETTPDTAAPVDESTSESEGMVEGAATSLVPASATVQSISALQDAYFEKNGKYLQVLPSGDLPDYESGTVAEKLGAGIPAGARVDVYESPEGFGYQITYEDKDTIYTVGFGPEAADRTYSRQVPFVVASSTLVVSDTTATSTTSAPNSAATTTETAPTAPATTSQMAI</sequence>
<proteinExistence type="predicted"/>
<feature type="compositionally biased region" description="Low complexity" evidence="1">
    <location>
        <begin position="36"/>
        <end position="73"/>
    </location>
</feature>
<protein>
    <submittedName>
        <fullName evidence="3">Uncharacterized protein</fullName>
    </submittedName>
</protein>
<dbReference type="AlphaFoldDB" id="A0A1F6DYF3"/>
<feature type="signal peptide" evidence="2">
    <location>
        <begin position="1"/>
        <end position="23"/>
    </location>
</feature>
<evidence type="ECO:0000313" key="4">
    <source>
        <dbReference type="Proteomes" id="UP000177652"/>
    </source>
</evidence>
<evidence type="ECO:0000256" key="1">
    <source>
        <dbReference type="SAM" id="MobiDB-lite"/>
    </source>
</evidence>
<organism evidence="3 4">
    <name type="scientific">Candidatus Kaiserbacteria bacterium RIFCSPHIGHO2_02_FULL_55_20</name>
    <dbReference type="NCBI Taxonomy" id="1798497"/>
    <lineage>
        <taxon>Bacteria</taxon>
        <taxon>Candidatus Kaiseribacteriota</taxon>
    </lineage>
</organism>